<keyword evidence="3" id="KW-1185">Reference proteome</keyword>
<sequence length="1096" mass="124062">MPSRLSKLFSSDKEKEALAECDNISRGKDPSSSSEQLPSYEQDQIDRDNILQPPDITAGFSNLSVKPSANGVPVKEETVAHLKVLEAFYRLRQSVGSQSGLFGIHNDVVTGHGLPESDKIAELLARLAEKRWAIYVQRAVDRFEAWWNAIIPNAYWPDRVRLESEGKQGLLVKPENIEGLSYRLVMDNMPPLDVLMVWHAFMLNPRAYFEDCLRQGHMALWHCSFPWEDVAGAINSETFAFEPSIEVQQHFTELTKLPWNNLEGSKLRTVKCPYCQAGNDVSWTTCTWGAATSGIADETILDTAIDQALSSGDGFSDKDFSSTCRSCNAPIHHDRLRAGKFARDLRRLIVEDKPMAGTVLGMEGIPFQAFGKRDVTAEAVMKFPNELLRHALGTVIEGSRQAGIFESEGADGHSIDGIRGMIEGMMKNKAYMKKVRGSHSHTPQRAERVAIRKMMNRYWDNSSTFALDLVGAVIRQGTFIEKMHNIDWLHSPALPSTMERLITKYQYFMKIMKDHPTKMAVPTLDVDLVWHTHQLNPAAYMEYTITKARQFIDHDDKVAEVQLNDAFAWTSKTYQKLTGQPYSECTCWYCEAIRESHTSAASRFFQTSSATAADDLHAAPQDPKKSVHISTHNAVRPTDTKYDAISRSHADDLEKAYQKACERAKKKGKPVPKRDDYYYSDAYGYPVYIPAYSPYIGFNSARKSKTVKVLILVQERLYLALVDCAGPVEIRDFVAMAVAELQDIIQFSTGNPESPKKILIYFVPGNPGLVEYYRRFLDHLLGLLREAKRKEHILIYGASHDGFEFQEGTKRLHNHQSHAPPYSLTEEVEGLISKISTQAHHVAEKYPESTLDVILIGHSVGSYMLLEAIEWYQKQSSERAVYNIIGGICLFPTIVDMFRSDKGRIFKWILPIPGLGLALTGIIRLIQWFASGLLTSIAKNHTPGPEGWEVTEALAKSDCGIRQVIYMARNELAEIKHDKWHPANLWGVLDHQDDEQGDDQTTTDTAHLNSSLSSLARTKLLFLWGHKDYWVHDETRDELIAKRHTRGTHETRHWPWMEILENKEIPHTFSLDPEHSDHVAMKTARWVEALLDGGKM</sequence>
<dbReference type="InterPro" id="IPR029058">
    <property type="entry name" value="AB_hydrolase_fold"/>
</dbReference>
<feature type="compositionally biased region" description="Basic and acidic residues" evidence="1">
    <location>
        <begin position="19"/>
        <end position="29"/>
    </location>
</feature>
<evidence type="ECO:0000313" key="3">
    <source>
        <dbReference type="Proteomes" id="UP000660729"/>
    </source>
</evidence>
<feature type="region of interest" description="Disordered" evidence="1">
    <location>
        <begin position="19"/>
        <end position="41"/>
    </location>
</feature>
<proteinExistence type="predicted"/>
<evidence type="ECO:0000256" key="1">
    <source>
        <dbReference type="SAM" id="MobiDB-lite"/>
    </source>
</evidence>
<dbReference type="GO" id="GO:0016298">
    <property type="term" value="F:lipase activity"/>
    <property type="evidence" value="ECO:0007669"/>
    <property type="project" value="InterPro"/>
</dbReference>
<dbReference type="InterPro" id="IPR009836">
    <property type="entry name" value="GRDP-like"/>
</dbReference>
<gene>
    <name evidence="2" type="ORF">HII31_06760</name>
</gene>
<dbReference type="EMBL" id="JABCIY010000155">
    <property type="protein sequence ID" value="KAF7191715.1"/>
    <property type="molecule type" value="Genomic_DNA"/>
</dbReference>
<organism evidence="2 3">
    <name type="scientific">Pseudocercospora fuligena</name>
    <dbReference type="NCBI Taxonomy" id="685502"/>
    <lineage>
        <taxon>Eukaryota</taxon>
        <taxon>Fungi</taxon>
        <taxon>Dikarya</taxon>
        <taxon>Ascomycota</taxon>
        <taxon>Pezizomycotina</taxon>
        <taxon>Dothideomycetes</taxon>
        <taxon>Dothideomycetidae</taxon>
        <taxon>Mycosphaerellales</taxon>
        <taxon>Mycosphaerellaceae</taxon>
        <taxon>Pseudocercospora</taxon>
    </lineage>
</organism>
<dbReference type="AlphaFoldDB" id="A0A8H6RH32"/>
<accession>A0A8H6RH32</accession>
<dbReference type="GO" id="GO:0019915">
    <property type="term" value="P:lipid storage"/>
    <property type="evidence" value="ECO:0007669"/>
    <property type="project" value="InterPro"/>
</dbReference>
<dbReference type="Gene3D" id="3.40.50.1820">
    <property type="entry name" value="alpha/beta hydrolase"/>
    <property type="match status" value="1"/>
</dbReference>
<dbReference type="InterPro" id="IPR019363">
    <property type="entry name" value="LDAH"/>
</dbReference>
<evidence type="ECO:0000313" key="2">
    <source>
        <dbReference type="EMBL" id="KAF7191715.1"/>
    </source>
</evidence>
<dbReference type="Pfam" id="PF07173">
    <property type="entry name" value="GRDP-like"/>
    <property type="match status" value="1"/>
</dbReference>
<feature type="compositionally biased region" description="Polar residues" evidence="1">
    <location>
        <begin position="30"/>
        <end position="41"/>
    </location>
</feature>
<dbReference type="OrthoDB" id="2684236at2759"/>
<protein>
    <submittedName>
        <fullName evidence="2">Lipid droplet-associated hydrolase</fullName>
    </submittedName>
</protein>
<reference evidence="2" key="1">
    <citation type="submission" date="2020-04" db="EMBL/GenBank/DDBJ databases">
        <title>Draft genome resource of the tomato pathogen Pseudocercospora fuligena.</title>
        <authorList>
            <person name="Zaccaron A."/>
        </authorList>
    </citation>
    <scope>NUCLEOTIDE SEQUENCE</scope>
    <source>
        <strain evidence="2">PF001</strain>
    </source>
</reference>
<dbReference type="GO" id="GO:0005811">
    <property type="term" value="C:lipid droplet"/>
    <property type="evidence" value="ECO:0007669"/>
    <property type="project" value="InterPro"/>
</dbReference>
<dbReference type="PANTHER" id="PTHR34365">
    <property type="entry name" value="ENOLASE (DUF1399)"/>
    <property type="match status" value="1"/>
</dbReference>
<dbReference type="PANTHER" id="PTHR34365:SF7">
    <property type="entry name" value="GLYCINE-RICH DOMAIN-CONTAINING PROTEIN 1"/>
    <property type="match status" value="1"/>
</dbReference>
<dbReference type="Pfam" id="PF10230">
    <property type="entry name" value="LIDHydrolase"/>
    <property type="match status" value="1"/>
</dbReference>
<dbReference type="SUPFAM" id="SSF53474">
    <property type="entry name" value="alpha/beta-Hydrolases"/>
    <property type="match status" value="1"/>
</dbReference>
<comment type="caution">
    <text evidence="2">The sequence shown here is derived from an EMBL/GenBank/DDBJ whole genome shotgun (WGS) entry which is preliminary data.</text>
</comment>
<dbReference type="Proteomes" id="UP000660729">
    <property type="component" value="Unassembled WGS sequence"/>
</dbReference>
<keyword evidence="2" id="KW-0378">Hydrolase</keyword>
<name>A0A8H6RH32_9PEZI</name>